<name>A0A2W0H9R0_9BACI</name>
<proteinExistence type="predicted"/>
<evidence type="ECO:0000313" key="3">
    <source>
        <dbReference type="Proteomes" id="UP000248066"/>
    </source>
</evidence>
<keyword evidence="1" id="KW-1133">Transmembrane helix</keyword>
<keyword evidence="1" id="KW-0812">Transmembrane</keyword>
<dbReference type="AlphaFoldDB" id="A0A2W0H9R0"/>
<keyword evidence="3" id="KW-1185">Reference proteome</keyword>
<evidence type="ECO:0000313" key="2">
    <source>
        <dbReference type="EMBL" id="PYZ97516.1"/>
    </source>
</evidence>
<evidence type="ECO:0000256" key="1">
    <source>
        <dbReference type="SAM" id="Phobius"/>
    </source>
</evidence>
<dbReference type="Pfam" id="PF11667">
    <property type="entry name" value="DUF3267"/>
    <property type="match status" value="1"/>
</dbReference>
<organism evidence="2 3">
    <name type="scientific">Alteribacter lacisalsi</name>
    <dbReference type="NCBI Taxonomy" id="2045244"/>
    <lineage>
        <taxon>Bacteria</taxon>
        <taxon>Bacillati</taxon>
        <taxon>Bacillota</taxon>
        <taxon>Bacilli</taxon>
        <taxon>Bacillales</taxon>
        <taxon>Bacillaceae</taxon>
        <taxon>Alteribacter</taxon>
    </lineage>
</organism>
<dbReference type="Proteomes" id="UP000248066">
    <property type="component" value="Unassembled WGS sequence"/>
</dbReference>
<comment type="caution">
    <text evidence="2">The sequence shown here is derived from an EMBL/GenBank/DDBJ whole genome shotgun (WGS) entry which is preliminary data.</text>
</comment>
<reference evidence="2 3" key="1">
    <citation type="submission" date="2017-10" db="EMBL/GenBank/DDBJ databases">
        <title>Bacillus sp. nov., a halophilic bacterium isolated from a Yangshapao Lake.</title>
        <authorList>
            <person name="Wang H."/>
        </authorList>
    </citation>
    <scope>NUCLEOTIDE SEQUENCE [LARGE SCALE GENOMIC DNA]</scope>
    <source>
        <strain evidence="2 3">YSP-3</strain>
    </source>
</reference>
<gene>
    <name evidence="2" type="ORF">CR205_02665</name>
</gene>
<dbReference type="EMBL" id="PDOF01000001">
    <property type="protein sequence ID" value="PYZ97516.1"/>
    <property type="molecule type" value="Genomic_DNA"/>
</dbReference>
<keyword evidence="1" id="KW-0472">Membrane</keyword>
<accession>A0A2W0H9R0</accession>
<dbReference type="OrthoDB" id="9789112at2"/>
<protein>
    <recommendedName>
        <fullName evidence="4">DUF3267 domain-containing protein</fullName>
    </recommendedName>
</protein>
<feature type="transmembrane region" description="Helical" evidence="1">
    <location>
        <begin position="37"/>
        <end position="56"/>
    </location>
</feature>
<evidence type="ECO:0008006" key="4">
    <source>
        <dbReference type="Google" id="ProtNLM"/>
    </source>
</evidence>
<dbReference type="InterPro" id="IPR021683">
    <property type="entry name" value="DUF3267"/>
</dbReference>
<sequence length="194" mass="22047">MEEMTGEEVREVERQLDEERYEVYDRTFSVARANKQALIWGGVIFIVTMVAFVAVWGPRGNGFSELLWIGLTIFAFIFLHELLHAAGYILAGKVKAGDVKLGVFWKKLTPYAHCKVPIRAEAYRFAVILPVILGIGPLLYAFAAGSYFWMMVGTIMLIGSTGDWMIVRSIREFDRDAFVEDHPEEIGCRVYVKK</sequence>
<feature type="transmembrane region" description="Helical" evidence="1">
    <location>
        <begin position="122"/>
        <end position="142"/>
    </location>
</feature>
<feature type="transmembrane region" description="Helical" evidence="1">
    <location>
        <begin position="68"/>
        <end position="91"/>
    </location>
</feature>
<feature type="transmembrane region" description="Helical" evidence="1">
    <location>
        <begin position="148"/>
        <end position="167"/>
    </location>
</feature>